<dbReference type="Pfam" id="PF12796">
    <property type="entry name" value="Ank_2"/>
    <property type="match status" value="1"/>
</dbReference>
<proteinExistence type="predicted"/>
<dbReference type="PROSITE" id="PS50297">
    <property type="entry name" value="ANK_REP_REGION"/>
    <property type="match status" value="3"/>
</dbReference>
<evidence type="ECO:0000256" key="1">
    <source>
        <dbReference type="ARBA" id="ARBA00022737"/>
    </source>
</evidence>
<dbReference type="PROSITE" id="PS50088">
    <property type="entry name" value="ANK_REPEAT"/>
    <property type="match status" value="3"/>
</dbReference>
<organism evidence="4 5">
    <name type="scientific">Paralvinella palmiformis</name>
    <dbReference type="NCBI Taxonomy" id="53620"/>
    <lineage>
        <taxon>Eukaryota</taxon>
        <taxon>Metazoa</taxon>
        <taxon>Spiralia</taxon>
        <taxon>Lophotrochozoa</taxon>
        <taxon>Annelida</taxon>
        <taxon>Polychaeta</taxon>
        <taxon>Sedentaria</taxon>
        <taxon>Canalipalpata</taxon>
        <taxon>Terebellida</taxon>
        <taxon>Terebelliformia</taxon>
        <taxon>Alvinellidae</taxon>
        <taxon>Paralvinella</taxon>
    </lineage>
</organism>
<feature type="repeat" description="ANK" evidence="3">
    <location>
        <begin position="51"/>
        <end position="83"/>
    </location>
</feature>
<dbReference type="Proteomes" id="UP001208570">
    <property type="component" value="Unassembled WGS sequence"/>
</dbReference>
<evidence type="ECO:0000256" key="2">
    <source>
        <dbReference type="ARBA" id="ARBA00023043"/>
    </source>
</evidence>
<dbReference type="SMART" id="SM00248">
    <property type="entry name" value="ANK"/>
    <property type="match status" value="4"/>
</dbReference>
<dbReference type="PANTHER" id="PTHR24171">
    <property type="entry name" value="ANKYRIN REPEAT DOMAIN-CONTAINING PROTEIN 39-RELATED"/>
    <property type="match status" value="1"/>
</dbReference>
<feature type="repeat" description="ANK" evidence="3">
    <location>
        <begin position="159"/>
        <end position="191"/>
    </location>
</feature>
<keyword evidence="1" id="KW-0677">Repeat</keyword>
<dbReference type="Pfam" id="PF00023">
    <property type="entry name" value="Ank"/>
    <property type="match status" value="1"/>
</dbReference>
<evidence type="ECO:0008006" key="6">
    <source>
        <dbReference type="Google" id="ProtNLM"/>
    </source>
</evidence>
<comment type="caution">
    <text evidence="4">The sequence shown here is derived from an EMBL/GenBank/DDBJ whole genome shotgun (WGS) entry which is preliminary data.</text>
</comment>
<evidence type="ECO:0000313" key="5">
    <source>
        <dbReference type="Proteomes" id="UP001208570"/>
    </source>
</evidence>
<dbReference type="SUPFAM" id="SSF48403">
    <property type="entry name" value="Ankyrin repeat"/>
    <property type="match status" value="1"/>
</dbReference>
<dbReference type="Gene3D" id="1.25.40.20">
    <property type="entry name" value="Ankyrin repeat-containing domain"/>
    <property type="match status" value="2"/>
</dbReference>
<keyword evidence="5" id="KW-1185">Reference proteome</keyword>
<dbReference type="PANTHER" id="PTHR24171:SF9">
    <property type="entry name" value="ANKYRIN REPEAT DOMAIN-CONTAINING PROTEIN 39"/>
    <property type="match status" value="1"/>
</dbReference>
<protein>
    <recommendedName>
        <fullName evidence="6">Ankyrin repeat protein</fullName>
    </recommendedName>
</protein>
<evidence type="ECO:0000256" key="3">
    <source>
        <dbReference type="PROSITE-ProRule" id="PRU00023"/>
    </source>
</evidence>
<gene>
    <name evidence="4" type="ORF">LSH36_214g03058</name>
</gene>
<reference evidence="4" key="1">
    <citation type="journal article" date="2023" name="Mol. Biol. Evol.">
        <title>Third-Generation Sequencing Reveals the Adaptive Role of the Epigenome in Three Deep-Sea Polychaetes.</title>
        <authorList>
            <person name="Perez M."/>
            <person name="Aroh O."/>
            <person name="Sun Y."/>
            <person name="Lan Y."/>
            <person name="Juniper S.K."/>
            <person name="Young C.R."/>
            <person name="Angers B."/>
            <person name="Qian P.Y."/>
        </authorList>
    </citation>
    <scope>NUCLEOTIDE SEQUENCE</scope>
    <source>
        <strain evidence="4">P08H-3</strain>
    </source>
</reference>
<accession>A0AAD9JP93</accession>
<dbReference type="InterPro" id="IPR036770">
    <property type="entry name" value="Ankyrin_rpt-contain_sf"/>
</dbReference>
<dbReference type="AlphaFoldDB" id="A0AAD9JP93"/>
<dbReference type="EMBL" id="JAODUP010000214">
    <property type="protein sequence ID" value="KAK2156407.1"/>
    <property type="molecule type" value="Genomic_DNA"/>
</dbReference>
<keyword evidence="2 3" id="KW-0040">ANK repeat</keyword>
<feature type="repeat" description="ANK" evidence="3">
    <location>
        <begin position="85"/>
        <end position="117"/>
    </location>
</feature>
<evidence type="ECO:0000313" key="4">
    <source>
        <dbReference type="EMBL" id="KAK2156407.1"/>
    </source>
</evidence>
<dbReference type="InterPro" id="IPR002110">
    <property type="entry name" value="Ankyrin_rpt"/>
</dbReference>
<name>A0AAD9JP93_9ANNE</name>
<sequence>MGRAPSQLRRHVNDNDLFGVMDFLQRTGKRSAKMINNDFSPDECAPLCDHNDYNPVHSATHLNQIDILEVLLEYGGNPNVLSQDYRQTALHIAARKNNLAATKVLLRHGANIHATDRLKRTPLHLAASSLVAKKRDRIDVLRHLVKIGGLEVIKAREVYGETPLHHATKTENMKAVIFLLRNGAKMDDKNYNGKTARDVANVKFRLYLDNIEL</sequence>